<dbReference type="RefSeq" id="WP_045442607.1">
    <property type="nucleotide sequence ID" value="NZ_BBIO01000002.1"/>
</dbReference>
<sequence>MAHVTINGQRYPLPGSPFIRLPLGLALVVGGIFGFLPVLGFWMVPLGLVILSVDFAPIRRQRRKLEVWWGRRRQRKKRAARPAE</sequence>
<feature type="transmembrane region" description="Helical" evidence="1">
    <location>
        <begin position="23"/>
        <end position="53"/>
    </location>
</feature>
<keyword evidence="1" id="KW-0812">Transmembrane</keyword>
<evidence type="ECO:0000313" key="2">
    <source>
        <dbReference type="EMBL" id="GAK44023.1"/>
    </source>
</evidence>
<comment type="caution">
    <text evidence="2">The sequence shown here is derived from an EMBL/GenBank/DDBJ whole genome shotgun (WGS) entry which is preliminary data.</text>
</comment>
<accession>A0A081B7K5</accession>
<protein>
    <submittedName>
        <fullName evidence="2">Conserved protein</fullName>
    </submittedName>
</protein>
<evidence type="ECO:0000313" key="3">
    <source>
        <dbReference type="Proteomes" id="UP000028702"/>
    </source>
</evidence>
<organism evidence="2 3">
    <name type="scientific">Tepidicaulis marinus</name>
    <dbReference type="NCBI Taxonomy" id="1333998"/>
    <lineage>
        <taxon>Bacteria</taxon>
        <taxon>Pseudomonadati</taxon>
        <taxon>Pseudomonadota</taxon>
        <taxon>Alphaproteobacteria</taxon>
        <taxon>Hyphomicrobiales</taxon>
        <taxon>Parvibaculaceae</taxon>
        <taxon>Tepidicaulis</taxon>
    </lineage>
</organism>
<dbReference type="AlphaFoldDB" id="A0A081B7K5"/>
<proteinExistence type="predicted"/>
<dbReference type="eggNOG" id="ENOG50301EB">
    <property type="taxonomic scope" value="Bacteria"/>
</dbReference>
<reference evidence="2 3" key="1">
    <citation type="submission" date="2014-07" db="EMBL/GenBank/DDBJ databases">
        <title>Tepidicaulis marinum gen. nov., sp. nov., a novel marine bacterium denitrifying nitrate to nitrous oxide strictly under microaerobic conditions.</title>
        <authorList>
            <person name="Takeuchi M."/>
            <person name="Yamagishi T."/>
            <person name="Kamagata Y."/>
            <person name="Oshima K."/>
            <person name="Hattori M."/>
            <person name="Katayama T."/>
            <person name="Hanada S."/>
            <person name="Tamaki H."/>
            <person name="Marumo K."/>
            <person name="Maeda H."/>
            <person name="Nedachi M."/>
            <person name="Iwasaki W."/>
            <person name="Suwa Y."/>
            <person name="Sakata S."/>
        </authorList>
    </citation>
    <scope>NUCLEOTIDE SEQUENCE [LARGE SCALE GENOMIC DNA]</scope>
    <source>
        <strain evidence="2 3">MA2</strain>
    </source>
</reference>
<keyword evidence="1" id="KW-1133">Transmembrane helix</keyword>
<dbReference type="EMBL" id="BBIO01000002">
    <property type="protein sequence ID" value="GAK44023.1"/>
    <property type="molecule type" value="Genomic_DNA"/>
</dbReference>
<dbReference type="Proteomes" id="UP000028702">
    <property type="component" value="Unassembled WGS sequence"/>
</dbReference>
<keyword evidence="1" id="KW-0472">Membrane</keyword>
<gene>
    <name evidence="2" type="ORF">M2A_0522</name>
</gene>
<evidence type="ECO:0000256" key="1">
    <source>
        <dbReference type="SAM" id="Phobius"/>
    </source>
</evidence>
<dbReference type="STRING" id="1333998.M2A_0522"/>
<name>A0A081B7K5_9HYPH</name>
<keyword evidence="3" id="KW-1185">Reference proteome</keyword>